<evidence type="ECO:0000256" key="3">
    <source>
        <dbReference type="SAM" id="MobiDB-lite"/>
    </source>
</evidence>
<keyword evidence="4" id="KW-0472">Membrane</keyword>
<keyword evidence="1 2" id="KW-0443">Lipid metabolism</keyword>
<dbReference type="Proteomes" id="UP000324091">
    <property type="component" value="Chromosome 8"/>
</dbReference>
<gene>
    <name evidence="6" type="ORF">D4764_08G0007010</name>
</gene>
<name>A0A5C6MN85_9TELE</name>
<dbReference type="PANTHER" id="PTHR12406:SF46">
    <property type="entry name" value="PATATIN-LIKE PHOSPHOLIPASE DOMAIN-CONTAINING PROTEIN 2"/>
    <property type="match status" value="1"/>
</dbReference>
<feature type="active site" description="Proton acceptor" evidence="2">
    <location>
        <position position="199"/>
    </location>
</feature>
<accession>A0A5C6MN85</accession>
<feature type="short sequence motif" description="GXSXG" evidence="2">
    <location>
        <begin position="78"/>
        <end position="82"/>
    </location>
</feature>
<keyword evidence="2" id="KW-0442">Lipid degradation</keyword>
<dbReference type="InterPro" id="IPR033562">
    <property type="entry name" value="PLPL"/>
</dbReference>
<dbReference type="GO" id="GO:0005737">
    <property type="term" value="C:cytoplasm"/>
    <property type="evidence" value="ECO:0007669"/>
    <property type="project" value="TreeGrafter"/>
</dbReference>
<evidence type="ECO:0000313" key="6">
    <source>
        <dbReference type="EMBL" id="TWW56714.1"/>
    </source>
</evidence>
<dbReference type="EMBL" id="RHFK02000021">
    <property type="protein sequence ID" value="TWW56714.1"/>
    <property type="molecule type" value="Genomic_DNA"/>
</dbReference>
<sequence>METLLSLCTSSAPISFLLFSFRKPFKMAPGVFSCHHQDVPPSISFSGSGFMATYQLGVAQCLLNYVPWKIRSAPCVLGVSAGSLVAAAVVCEVSLVSMRDEMLNFAKQLKAFMLGPFNPSVNLLHWLEMVLYKHLPSNAHHLANGRLAVAMTRMDDGKLIIKSEFESKEDVVQALLCSCFVPGYCGITAPSIKGVHYLDGGFTSMLPVLPVSCSDILTVCPFSGETDICPRDPNSMLDMVVSGTTLKGNIANTLRIINALYPMALETLEEAYKSGYRDAINFLLSKDLVPYLTVHEEFQGPLKPNKEKLSVPGETDKEVTEGKKEVTEGDREALTTFTDVAGLKKGNSEVQKTNGNHSFHFGMMKNALLGSIVSYFGMFGLPARILYYLFLPVMVSYYTAVQGRHRLELLYEQTCELLFWTYQCLRFLTIFMFNVFICTLEKNLKDRMIPFILLLKWLKPHLFAAIQEQRKAAPYLHPDTQAKLLRPQESSFTKPRL</sequence>
<dbReference type="Pfam" id="PF01734">
    <property type="entry name" value="Patatin"/>
    <property type="match status" value="1"/>
</dbReference>
<keyword evidence="4" id="KW-1133">Transmembrane helix</keyword>
<dbReference type="GO" id="GO:0016020">
    <property type="term" value="C:membrane"/>
    <property type="evidence" value="ECO:0007669"/>
    <property type="project" value="TreeGrafter"/>
</dbReference>
<evidence type="ECO:0000256" key="2">
    <source>
        <dbReference type="PROSITE-ProRule" id="PRU01161"/>
    </source>
</evidence>
<proteinExistence type="predicted"/>
<reference evidence="6 7" key="1">
    <citation type="submission" date="2019-04" db="EMBL/GenBank/DDBJ databases">
        <title>Chromosome genome assembly for Takifugu flavidus.</title>
        <authorList>
            <person name="Xiao S."/>
        </authorList>
    </citation>
    <scope>NUCLEOTIDE SEQUENCE [LARGE SCALE GENOMIC DNA]</scope>
    <source>
        <strain evidence="6">HTHZ2018</strain>
        <tissue evidence="6">Muscle</tissue>
    </source>
</reference>
<dbReference type="AlphaFoldDB" id="A0A5C6MN85"/>
<evidence type="ECO:0000256" key="1">
    <source>
        <dbReference type="ARBA" id="ARBA00023098"/>
    </source>
</evidence>
<feature type="region of interest" description="Disordered" evidence="3">
    <location>
        <begin position="303"/>
        <end position="322"/>
    </location>
</feature>
<keyword evidence="4" id="KW-0812">Transmembrane</keyword>
<dbReference type="GO" id="GO:0004806">
    <property type="term" value="F:triacylglycerol lipase activity"/>
    <property type="evidence" value="ECO:0007669"/>
    <property type="project" value="TreeGrafter"/>
</dbReference>
<feature type="domain" description="PNPLA" evidence="5">
    <location>
        <begin position="43"/>
        <end position="212"/>
    </location>
</feature>
<evidence type="ECO:0000313" key="7">
    <source>
        <dbReference type="Proteomes" id="UP000324091"/>
    </source>
</evidence>
<evidence type="ECO:0000256" key="4">
    <source>
        <dbReference type="SAM" id="Phobius"/>
    </source>
</evidence>
<dbReference type="GO" id="GO:0019433">
    <property type="term" value="P:triglyceride catabolic process"/>
    <property type="evidence" value="ECO:0007669"/>
    <property type="project" value="TreeGrafter"/>
</dbReference>
<evidence type="ECO:0000259" key="5">
    <source>
        <dbReference type="PROSITE" id="PS51635"/>
    </source>
</evidence>
<dbReference type="Gene3D" id="3.40.1090.10">
    <property type="entry name" value="Cytosolic phospholipase A2 catalytic domain"/>
    <property type="match status" value="1"/>
</dbReference>
<protein>
    <submittedName>
        <fullName evidence="6">Patatin-like phospholipase domain-containing protein 2</fullName>
    </submittedName>
</protein>
<feature type="active site" description="Nucleophile" evidence="2">
    <location>
        <position position="80"/>
    </location>
</feature>
<dbReference type="PROSITE" id="PS51635">
    <property type="entry name" value="PNPLA"/>
    <property type="match status" value="1"/>
</dbReference>
<dbReference type="SUPFAM" id="SSF52151">
    <property type="entry name" value="FabD/lysophospholipase-like"/>
    <property type="match status" value="1"/>
</dbReference>
<comment type="caution">
    <text evidence="2">Lacks conserved residue(s) required for the propagation of feature annotation.</text>
</comment>
<comment type="caution">
    <text evidence="6">The sequence shown here is derived from an EMBL/GenBank/DDBJ whole genome shotgun (WGS) entry which is preliminary data.</text>
</comment>
<dbReference type="PANTHER" id="PTHR12406">
    <property type="entry name" value="CALCIUM-INDEPENDENT PHOSPHOLIPASE A2 IPLA2 -RELATED"/>
    <property type="match status" value="1"/>
</dbReference>
<dbReference type="InterPro" id="IPR002641">
    <property type="entry name" value="PNPLA_dom"/>
</dbReference>
<keyword evidence="2" id="KW-0378">Hydrolase</keyword>
<dbReference type="InterPro" id="IPR016035">
    <property type="entry name" value="Acyl_Trfase/lysoPLipase"/>
</dbReference>
<keyword evidence="7" id="KW-1185">Reference proteome</keyword>
<dbReference type="GO" id="GO:0005811">
    <property type="term" value="C:lipid droplet"/>
    <property type="evidence" value="ECO:0007669"/>
    <property type="project" value="TreeGrafter"/>
</dbReference>
<organism evidence="6 7">
    <name type="scientific">Takifugu flavidus</name>
    <name type="common">sansaifugu</name>
    <dbReference type="NCBI Taxonomy" id="433684"/>
    <lineage>
        <taxon>Eukaryota</taxon>
        <taxon>Metazoa</taxon>
        <taxon>Chordata</taxon>
        <taxon>Craniata</taxon>
        <taxon>Vertebrata</taxon>
        <taxon>Euteleostomi</taxon>
        <taxon>Actinopterygii</taxon>
        <taxon>Neopterygii</taxon>
        <taxon>Teleostei</taxon>
        <taxon>Neoteleostei</taxon>
        <taxon>Acanthomorphata</taxon>
        <taxon>Eupercaria</taxon>
        <taxon>Tetraodontiformes</taxon>
        <taxon>Tetradontoidea</taxon>
        <taxon>Tetraodontidae</taxon>
        <taxon>Takifugu</taxon>
    </lineage>
</organism>
<feature type="short sequence motif" description="DGA/G" evidence="2">
    <location>
        <begin position="199"/>
        <end position="201"/>
    </location>
</feature>
<feature type="transmembrane region" description="Helical" evidence="4">
    <location>
        <begin position="367"/>
        <end position="390"/>
    </location>
</feature>
<dbReference type="GO" id="GO:0055088">
    <property type="term" value="P:lipid homeostasis"/>
    <property type="evidence" value="ECO:0007669"/>
    <property type="project" value="TreeGrafter"/>
</dbReference>